<feature type="repeat" description="WD" evidence="3">
    <location>
        <begin position="423"/>
        <end position="464"/>
    </location>
</feature>
<feature type="repeat" description="WD" evidence="3">
    <location>
        <begin position="590"/>
        <end position="631"/>
    </location>
</feature>
<feature type="repeat" description="WD" evidence="3">
    <location>
        <begin position="674"/>
        <end position="706"/>
    </location>
</feature>
<dbReference type="Proteomes" id="UP000023152">
    <property type="component" value="Unassembled WGS sequence"/>
</dbReference>
<gene>
    <name evidence="4" type="ORF">RFI_31477</name>
</gene>
<feature type="repeat" description="WD" evidence="3">
    <location>
        <begin position="518"/>
        <end position="547"/>
    </location>
</feature>
<evidence type="ECO:0000256" key="1">
    <source>
        <dbReference type="ARBA" id="ARBA00022574"/>
    </source>
</evidence>
<dbReference type="OrthoDB" id="10261640at2759"/>
<evidence type="ECO:0000256" key="2">
    <source>
        <dbReference type="ARBA" id="ARBA00022737"/>
    </source>
</evidence>
<dbReference type="InterPro" id="IPR036322">
    <property type="entry name" value="WD40_repeat_dom_sf"/>
</dbReference>
<dbReference type="AlphaFoldDB" id="X6LYY1"/>
<dbReference type="InterPro" id="IPR050349">
    <property type="entry name" value="WD_LIS1/nudF_dynein_reg"/>
</dbReference>
<dbReference type="PRINTS" id="PR00320">
    <property type="entry name" value="GPROTEINBRPT"/>
</dbReference>
<dbReference type="Pfam" id="PF00400">
    <property type="entry name" value="WD40"/>
    <property type="match status" value="6"/>
</dbReference>
<evidence type="ECO:0000313" key="5">
    <source>
        <dbReference type="Proteomes" id="UP000023152"/>
    </source>
</evidence>
<dbReference type="InterPro" id="IPR020472">
    <property type="entry name" value="WD40_PAC1"/>
</dbReference>
<comment type="caution">
    <text evidence="4">The sequence shown here is derived from an EMBL/GenBank/DDBJ whole genome shotgun (WGS) entry which is preliminary data.</text>
</comment>
<keyword evidence="2" id="KW-0677">Repeat</keyword>
<dbReference type="InterPro" id="IPR019775">
    <property type="entry name" value="WD40_repeat_CS"/>
</dbReference>
<dbReference type="InterPro" id="IPR001680">
    <property type="entry name" value="WD40_rpt"/>
</dbReference>
<reference evidence="4 5" key="1">
    <citation type="journal article" date="2013" name="Curr. Biol.">
        <title>The Genome of the Foraminiferan Reticulomyxa filosa.</title>
        <authorList>
            <person name="Glockner G."/>
            <person name="Hulsmann N."/>
            <person name="Schleicher M."/>
            <person name="Noegel A.A."/>
            <person name="Eichinger L."/>
            <person name="Gallinger C."/>
            <person name="Pawlowski J."/>
            <person name="Sierra R."/>
            <person name="Euteneuer U."/>
            <person name="Pillet L."/>
            <person name="Moustafa A."/>
            <person name="Platzer M."/>
            <person name="Groth M."/>
            <person name="Szafranski K."/>
            <person name="Schliwa M."/>
        </authorList>
    </citation>
    <scope>NUCLEOTIDE SEQUENCE [LARGE SCALE GENOMIC DNA]</scope>
</reference>
<accession>X6LYY1</accession>
<dbReference type="Gene3D" id="2.130.10.10">
    <property type="entry name" value="YVTN repeat-like/Quinoprotein amine dehydrogenase"/>
    <property type="match status" value="3"/>
</dbReference>
<feature type="repeat" description="WD" evidence="3">
    <location>
        <begin position="548"/>
        <end position="589"/>
    </location>
</feature>
<dbReference type="Gene3D" id="2.120.10.80">
    <property type="entry name" value="Kelch-type beta propeller"/>
    <property type="match status" value="1"/>
</dbReference>
<organism evidence="4 5">
    <name type="scientific">Reticulomyxa filosa</name>
    <dbReference type="NCBI Taxonomy" id="46433"/>
    <lineage>
        <taxon>Eukaryota</taxon>
        <taxon>Sar</taxon>
        <taxon>Rhizaria</taxon>
        <taxon>Retaria</taxon>
        <taxon>Foraminifera</taxon>
        <taxon>Monothalamids</taxon>
        <taxon>Reticulomyxidae</taxon>
        <taxon>Reticulomyxa</taxon>
    </lineage>
</organism>
<keyword evidence="5" id="KW-1185">Reference proteome</keyword>
<dbReference type="SUPFAM" id="SSF50978">
    <property type="entry name" value="WD40 repeat-like"/>
    <property type="match status" value="1"/>
</dbReference>
<dbReference type="PROSITE" id="PS50082">
    <property type="entry name" value="WD_REPEATS_2"/>
    <property type="match status" value="6"/>
</dbReference>
<dbReference type="PROSITE" id="PS00678">
    <property type="entry name" value="WD_REPEATS_1"/>
    <property type="match status" value="4"/>
</dbReference>
<dbReference type="EMBL" id="ASPP01027659">
    <property type="protein sequence ID" value="ETO05920.1"/>
    <property type="molecule type" value="Genomic_DNA"/>
</dbReference>
<sequence length="714" mass="82586">MNPSENKEKESVNSNTYSQNFLKLCVLCQSHFLLPNVWFISMRSSFVVVILKRDYKYICSYPDDVELCGHCVIKRANNNETNANNINLLSFGGSELTKRHTLMMKYVSVWDNEEGNSIEETIINFNQWIPFTDNNNKPICIGSDEDNYKEACAVIGGINNHLLFITHYPYNISVFNLSTFQFINYGILPTDNCWISYPCFVIKASKDNLKNEMLLFCGKTGLSIKYDEKDNTLEYHKLRVCSTIRLFCHYGYVCMNDIVLFFGGWGTNDCVSNVIYKYYINEKKWIKCKHTLPMPLYNCAAILNEDGMYVHVIGGNNEEDSVFTHMKTNAKIWMKDEEIEERWDLEEEEKKQIEEIKKEIGRDFDFNKLKVEVNFFELKLKEIKTIIGYWYRLLFTKMGWIDDFDIIILRYILLKYFKPLKVLCGHSGYVNSVKFSPDGTKIVSSSNDNTVRIWDIMSGKEIRVLKGHSNYVINAIFSSDSTTIISFANDNTIQFWDVESGLELKKLEGPWSTKSSRFSPDGNTLVSIANDYIIRLWDVSSKEEIKKFEGHTDDIRDVQFSPDGHSLVSASNDKAILLWNLNTGERIKKLTGHPGYVITAKFSSDGRFIVSCSRDKTIRIWDVMSGKTMKILDVPFLWMTDVKFFPDNQTLISFSREEKIWLWDIQIGIEIQILEGHSSRVTGVDISTDGDTIVSCSHDTTIRLWSCYSINHKK</sequence>
<proteinExistence type="predicted"/>
<name>X6LYY1_RETFI</name>
<evidence type="ECO:0000313" key="4">
    <source>
        <dbReference type="EMBL" id="ETO05920.1"/>
    </source>
</evidence>
<feature type="repeat" description="WD" evidence="3">
    <location>
        <begin position="465"/>
        <end position="506"/>
    </location>
</feature>
<dbReference type="SMART" id="SM00320">
    <property type="entry name" value="WD40"/>
    <property type="match status" value="7"/>
</dbReference>
<dbReference type="InterPro" id="IPR015915">
    <property type="entry name" value="Kelch-typ_b-propeller"/>
</dbReference>
<protein>
    <submittedName>
        <fullName evidence="4">WD-40 repeat protein</fullName>
    </submittedName>
</protein>
<dbReference type="CDD" id="cd00200">
    <property type="entry name" value="WD40"/>
    <property type="match status" value="1"/>
</dbReference>
<dbReference type="PROSITE" id="PS50294">
    <property type="entry name" value="WD_REPEATS_REGION"/>
    <property type="match status" value="5"/>
</dbReference>
<evidence type="ECO:0000256" key="3">
    <source>
        <dbReference type="PROSITE-ProRule" id="PRU00221"/>
    </source>
</evidence>
<keyword evidence="1 3" id="KW-0853">WD repeat</keyword>
<dbReference type="PANTHER" id="PTHR44129">
    <property type="entry name" value="WD REPEAT-CONTAINING PROTEIN POP1"/>
    <property type="match status" value="1"/>
</dbReference>
<dbReference type="InterPro" id="IPR015943">
    <property type="entry name" value="WD40/YVTN_repeat-like_dom_sf"/>
</dbReference>
<dbReference type="SUPFAM" id="SSF50998">
    <property type="entry name" value="Quinoprotein alcohol dehydrogenase-like"/>
    <property type="match status" value="1"/>
</dbReference>
<dbReference type="InterPro" id="IPR011047">
    <property type="entry name" value="Quinoprotein_ADH-like_sf"/>
</dbReference>